<proteinExistence type="predicted"/>
<comment type="caution">
    <text evidence="2">The sequence shown here is derived from an EMBL/GenBank/DDBJ whole genome shotgun (WGS) entry which is preliminary data.</text>
</comment>
<feature type="transmembrane region" description="Helical" evidence="1">
    <location>
        <begin position="21"/>
        <end position="41"/>
    </location>
</feature>
<reference evidence="2 3" key="1">
    <citation type="submission" date="2022-12" db="EMBL/GenBank/DDBJ databases">
        <title>Chromosome-level genome of Tegillarca granosa.</title>
        <authorList>
            <person name="Kim J."/>
        </authorList>
    </citation>
    <scope>NUCLEOTIDE SEQUENCE [LARGE SCALE GENOMIC DNA]</scope>
    <source>
        <strain evidence="2">Teg-2019</strain>
        <tissue evidence="2">Adductor muscle</tissue>
    </source>
</reference>
<name>A0ABQ9F5S6_TEGGR</name>
<dbReference type="Proteomes" id="UP001217089">
    <property type="component" value="Unassembled WGS sequence"/>
</dbReference>
<evidence type="ECO:0000313" key="2">
    <source>
        <dbReference type="EMBL" id="KAJ8311605.1"/>
    </source>
</evidence>
<gene>
    <name evidence="2" type="ORF">KUTeg_010960</name>
</gene>
<accession>A0ABQ9F5S6</accession>
<dbReference type="EMBL" id="JARBDR010000496">
    <property type="protein sequence ID" value="KAJ8311605.1"/>
    <property type="molecule type" value="Genomic_DNA"/>
</dbReference>
<keyword evidence="1" id="KW-1133">Transmembrane helix</keyword>
<organism evidence="2 3">
    <name type="scientific">Tegillarca granosa</name>
    <name type="common">Malaysian cockle</name>
    <name type="synonym">Anadara granosa</name>
    <dbReference type="NCBI Taxonomy" id="220873"/>
    <lineage>
        <taxon>Eukaryota</taxon>
        <taxon>Metazoa</taxon>
        <taxon>Spiralia</taxon>
        <taxon>Lophotrochozoa</taxon>
        <taxon>Mollusca</taxon>
        <taxon>Bivalvia</taxon>
        <taxon>Autobranchia</taxon>
        <taxon>Pteriomorphia</taxon>
        <taxon>Arcoida</taxon>
        <taxon>Arcoidea</taxon>
        <taxon>Arcidae</taxon>
        <taxon>Tegillarca</taxon>
    </lineage>
</organism>
<keyword evidence="1" id="KW-0812">Transmembrane</keyword>
<keyword evidence="3" id="KW-1185">Reference proteome</keyword>
<evidence type="ECO:0000256" key="1">
    <source>
        <dbReference type="SAM" id="Phobius"/>
    </source>
</evidence>
<evidence type="ECO:0000313" key="3">
    <source>
        <dbReference type="Proteomes" id="UP001217089"/>
    </source>
</evidence>
<protein>
    <submittedName>
        <fullName evidence="2">Uncharacterized protein</fullName>
    </submittedName>
</protein>
<keyword evidence="1" id="KW-0472">Membrane</keyword>
<sequence length="74" mass="8202">MVVMFSHHVRSSSCLVIMSSSGHYFQLVAGCYIVIYSVLYYNSVSSLALSASFMKTINGIWGQQVLIIPYTSIT</sequence>